<keyword evidence="6" id="KW-1185">Reference proteome</keyword>
<feature type="compositionally biased region" description="Low complexity" evidence="3">
    <location>
        <begin position="95"/>
        <end position="106"/>
    </location>
</feature>
<feature type="compositionally biased region" description="Acidic residues" evidence="3">
    <location>
        <begin position="291"/>
        <end position="302"/>
    </location>
</feature>
<sequence length="386" mass="41196">MTSVLISPEPDAERRSSKDLPHLSLSLEQPPSSSPFPSPSSSFLPPPMLASHEYANKYVVPKKKQRDGVDSQSAGPIAGQSPASLNGGGASAPNSDPMTSSSTAPSDSPPQTPKNVKHSSANKSLNDVGGTPINEHNKHNSLNSSRRAPLSPSVSRRASGANTSVPTSLSRAPSNATQKSSLATTSETITTPKRRSRSIRIRDFAYPVTDPRHTGQGPDAPNPGHVQDPNEYDPSDSQRNSGWGAFRWAGSKLWGLATGKRSSTAQADDTGFVPSHIDFERNFDASSPADEYPDDGYDDDEGYYEDPQDYPDQDVPLLPGLYRAMYAFVPEGTAEMALTEDQVVRIIGRGGGVGWAIAEDENGGHALVPESYLELVELDNSHTGSD</sequence>
<feature type="region of interest" description="Disordered" evidence="3">
    <location>
        <begin position="280"/>
        <end position="302"/>
    </location>
</feature>
<feature type="compositionally biased region" description="Polar residues" evidence="3">
    <location>
        <begin position="140"/>
        <end position="191"/>
    </location>
</feature>
<reference evidence="5 6" key="1">
    <citation type="journal article" date="2017" name="Mol. Ecol.">
        <title>Comparative and population genomic landscape of Phellinus noxius: A hypervariable fungus causing root rot in trees.</title>
        <authorList>
            <person name="Chung C.L."/>
            <person name="Lee T.J."/>
            <person name="Akiba M."/>
            <person name="Lee H.H."/>
            <person name="Kuo T.H."/>
            <person name="Liu D."/>
            <person name="Ke H.M."/>
            <person name="Yokoi T."/>
            <person name="Roa M.B."/>
            <person name="Lu M.J."/>
            <person name="Chang Y.Y."/>
            <person name="Ann P.J."/>
            <person name="Tsai J.N."/>
            <person name="Chen C.Y."/>
            <person name="Tzean S.S."/>
            <person name="Ota Y."/>
            <person name="Hattori T."/>
            <person name="Sahashi N."/>
            <person name="Liou R.F."/>
            <person name="Kikuchi T."/>
            <person name="Tsai I.J."/>
        </authorList>
    </citation>
    <scope>NUCLEOTIDE SEQUENCE [LARGE SCALE GENOMIC DNA]</scope>
    <source>
        <strain evidence="5 6">FFPRI411160</strain>
    </source>
</reference>
<dbReference type="PROSITE" id="PS50002">
    <property type="entry name" value="SH3"/>
    <property type="match status" value="1"/>
</dbReference>
<evidence type="ECO:0000259" key="4">
    <source>
        <dbReference type="PROSITE" id="PS50002"/>
    </source>
</evidence>
<accession>A0A286UMB5</accession>
<dbReference type="InParanoid" id="A0A286UMB5"/>
<dbReference type="SUPFAM" id="SSF50044">
    <property type="entry name" value="SH3-domain"/>
    <property type="match status" value="1"/>
</dbReference>
<dbReference type="EMBL" id="NBII01000003">
    <property type="protein sequence ID" value="PAV20634.1"/>
    <property type="molecule type" value="Genomic_DNA"/>
</dbReference>
<feature type="region of interest" description="Disordered" evidence="3">
    <location>
        <begin position="1"/>
        <end position="241"/>
    </location>
</feature>
<dbReference type="Gene3D" id="2.30.30.40">
    <property type="entry name" value="SH3 Domains"/>
    <property type="match status" value="1"/>
</dbReference>
<evidence type="ECO:0000313" key="5">
    <source>
        <dbReference type="EMBL" id="PAV20634.1"/>
    </source>
</evidence>
<dbReference type="STRING" id="2282107.A0A286UMB5"/>
<protein>
    <recommendedName>
        <fullName evidence="4">SH3 domain-containing protein</fullName>
    </recommendedName>
</protein>
<feature type="compositionally biased region" description="Basic and acidic residues" evidence="3">
    <location>
        <begin position="11"/>
        <end position="21"/>
    </location>
</feature>
<comment type="caution">
    <text evidence="5">The sequence shown here is derived from an EMBL/GenBank/DDBJ whole genome shotgun (WGS) entry which is preliminary data.</text>
</comment>
<dbReference type="SMART" id="SM00326">
    <property type="entry name" value="SH3"/>
    <property type="match status" value="1"/>
</dbReference>
<feature type="compositionally biased region" description="Low complexity" evidence="3">
    <location>
        <begin position="22"/>
        <end position="31"/>
    </location>
</feature>
<organism evidence="5 6">
    <name type="scientific">Pyrrhoderma noxium</name>
    <dbReference type="NCBI Taxonomy" id="2282107"/>
    <lineage>
        <taxon>Eukaryota</taxon>
        <taxon>Fungi</taxon>
        <taxon>Dikarya</taxon>
        <taxon>Basidiomycota</taxon>
        <taxon>Agaricomycotina</taxon>
        <taxon>Agaricomycetes</taxon>
        <taxon>Hymenochaetales</taxon>
        <taxon>Hymenochaetaceae</taxon>
        <taxon>Pyrrhoderma</taxon>
    </lineage>
</organism>
<dbReference type="OrthoDB" id="19092at2759"/>
<evidence type="ECO:0000313" key="6">
    <source>
        <dbReference type="Proteomes" id="UP000217199"/>
    </source>
</evidence>
<dbReference type="Proteomes" id="UP000217199">
    <property type="component" value="Unassembled WGS sequence"/>
</dbReference>
<feature type="domain" description="SH3" evidence="4">
    <location>
        <begin position="317"/>
        <end position="378"/>
    </location>
</feature>
<evidence type="ECO:0000256" key="1">
    <source>
        <dbReference type="ARBA" id="ARBA00022443"/>
    </source>
</evidence>
<dbReference type="InterPro" id="IPR001452">
    <property type="entry name" value="SH3_domain"/>
</dbReference>
<gene>
    <name evidence="5" type="ORF">PNOK_0326100</name>
</gene>
<proteinExistence type="predicted"/>
<keyword evidence="1 2" id="KW-0728">SH3 domain</keyword>
<dbReference type="InterPro" id="IPR036028">
    <property type="entry name" value="SH3-like_dom_sf"/>
</dbReference>
<evidence type="ECO:0000256" key="3">
    <source>
        <dbReference type="SAM" id="MobiDB-lite"/>
    </source>
</evidence>
<name>A0A286UMB5_9AGAM</name>
<dbReference type="AlphaFoldDB" id="A0A286UMB5"/>
<feature type="compositionally biased region" description="Pro residues" evidence="3">
    <location>
        <begin position="32"/>
        <end position="48"/>
    </location>
</feature>
<evidence type="ECO:0000256" key="2">
    <source>
        <dbReference type="PROSITE-ProRule" id="PRU00192"/>
    </source>
</evidence>